<dbReference type="Gene3D" id="2.40.10.10">
    <property type="entry name" value="Trypsin-like serine proteases"/>
    <property type="match status" value="1"/>
</dbReference>
<organism evidence="3 4">
    <name type="scientific">Chryseobacterium piperi</name>
    <dbReference type="NCBI Taxonomy" id="558152"/>
    <lineage>
        <taxon>Bacteria</taxon>
        <taxon>Pseudomonadati</taxon>
        <taxon>Bacteroidota</taxon>
        <taxon>Flavobacteriia</taxon>
        <taxon>Flavobacteriales</taxon>
        <taxon>Weeksellaceae</taxon>
        <taxon>Chryseobacterium group</taxon>
        <taxon>Chryseobacterium</taxon>
    </lineage>
</organism>
<dbReference type="InterPro" id="IPR026444">
    <property type="entry name" value="Secre_tail"/>
</dbReference>
<keyword evidence="1" id="KW-0732">Signal</keyword>
<dbReference type="AlphaFoldDB" id="A0A086A195"/>
<dbReference type="RefSeq" id="WP_034688315.1">
    <property type="nucleotide sequence ID" value="NZ_CP023049.2"/>
</dbReference>
<dbReference type="SUPFAM" id="SSF50494">
    <property type="entry name" value="Trypsin-like serine proteases"/>
    <property type="match status" value="1"/>
</dbReference>
<evidence type="ECO:0000313" key="4">
    <source>
        <dbReference type="Proteomes" id="UP000028709"/>
    </source>
</evidence>
<proteinExistence type="predicted"/>
<evidence type="ECO:0000313" key="3">
    <source>
        <dbReference type="EMBL" id="KFF10459.1"/>
    </source>
</evidence>
<dbReference type="KEGG" id="cpip:CJF12_11205"/>
<dbReference type="Proteomes" id="UP000028709">
    <property type="component" value="Unassembled WGS sequence"/>
</dbReference>
<accession>A0A086A195</accession>
<dbReference type="Pfam" id="PF18962">
    <property type="entry name" value="Por_Secre_tail"/>
    <property type="match status" value="1"/>
</dbReference>
<keyword evidence="4" id="KW-1185">Reference proteome</keyword>
<protein>
    <recommendedName>
        <fullName evidence="2">Secretion system C-terminal sorting domain-containing protein</fullName>
    </recommendedName>
</protein>
<reference evidence="3 4" key="1">
    <citation type="submission" date="2014-07" db="EMBL/GenBank/DDBJ databases">
        <title>Genome of Chryseobacterium piperi CTM.</title>
        <authorList>
            <person name="Pipes S.E."/>
            <person name="Stropko S.J."/>
            <person name="Newman J.D."/>
        </authorList>
    </citation>
    <scope>NUCLEOTIDE SEQUENCE [LARGE SCALE GENOMIC DNA]</scope>
    <source>
        <strain evidence="3 4">CTM</strain>
    </source>
</reference>
<dbReference type="InterPro" id="IPR043504">
    <property type="entry name" value="Peptidase_S1_PA_chymotrypsin"/>
</dbReference>
<dbReference type="NCBIfam" id="TIGR04183">
    <property type="entry name" value="Por_Secre_tail"/>
    <property type="match status" value="1"/>
</dbReference>
<feature type="domain" description="Secretion system C-terminal sorting" evidence="2">
    <location>
        <begin position="790"/>
        <end position="865"/>
    </location>
</feature>
<sequence length="867" mass="98617">MSTTPNALAQYKVCYAGWDNNPNSYSVNSTNAYGVHHPKGDTKKISYVDTVYPVMSNEPMIQSGLFGYYGIAHQLNSQGTFLQNSWRSGIVEKGSSGSPLFNSFDRLIGSLSTGPKPNYFNCDNPDIYNNKWFTYYSRFSNNYFTMSPWLNPNGSNVQSIGPYCPNNSIQIGAPISITNPGTGNPEPTVWEDVPIDINGEVVHPANTWGKKLYLNEYSGSANYPQEIDMNFNYYRSIIAPNKSTFAISENIYNIYNYNINNYLSNLQLWGIYKIIDCNKIKYIKPAKITIQNPGTIGQVSDYVIDVVGVSDNRVHILIEEWRKNGNGTYKTYEIQTYKIINNELVFESYKTLFYNQQNINMGKYYDFDNGHLMLSVGQNSGNSSKIYSCYYNEQNGNWLMDTNPITYGVSNVFTKIVGNKVFIQPLGQNKIDIYNIASNLPTLGLRGSLSNQFLSVPGGNGSYDRLFISERSNNLYDIIYKNMNGIGSFELMQLDLSNNSINSSHITMPNDFKNIQYSSNFIIKNDEIIKLSKFPWRSSPGSEYGNYGYANFKKNVNGNWMKDKITFLKWNDIGGFNDQFIISADYYHYYGNNTRRRIFSIREVDYLAHPYTIYDEMVMYSSAYHRPKKLDNYYFSEGIVVNGKEVFKNLAGTSLNKFLFRSLNLGNDYNSTTYDVKTVILDNKTQQLTGNKNVFIYGKYSVIMKSGFHVSSATGIEFHAIAQQPLPSNIPECSLTFDDMLNPKITETPNNSLYLRQAVIKDQPYYGEITINGGEENSNVENTINKNIKVYPNPTKDILYVDFNGNVKDFNSLEIYSVDAKKVITKSLSSANKGKIEVNLSQYPTGIYILKVIDKDGKSYPYKIIKK</sequence>
<name>A0A086A195_9FLAO</name>
<gene>
    <name evidence="3" type="ORF">IQ37_19645</name>
</gene>
<dbReference type="OrthoDB" id="9342482at2"/>
<evidence type="ECO:0000259" key="2">
    <source>
        <dbReference type="Pfam" id="PF18962"/>
    </source>
</evidence>
<dbReference type="STRING" id="558152.IQ37_19645"/>
<dbReference type="eggNOG" id="COG3291">
    <property type="taxonomic scope" value="Bacteria"/>
</dbReference>
<evidence type="ECO:0000256" key="1">
    <source>
        <dbReference type="ARBA" id="ARBA00022729"/>
    </source>
</evidence>
<comment type="caution">
    <text evidence="3">The sequence shown here is derived from an EMBL/GenBank/DDBJ whole genome shotgun (WGS) entry which is preliminary data.</text>
</comment>
<dbReference type="InterPro" id="IPR009003">
    <property type="entry name" value="Peptidase_S1_PA"/>
</dbReference>
<dbReference type="EMBL" id="JPRJ01000079">
    <property type="protein sequence ID" value="KFF10459.1"/>
    <property type="molecule type" value="Genomic_DNA"/>
</dbReference>